<dbReference type="InterPro" id="IPR001214">
    <property type="entry name" value="SET_dom"/>
</dbReference>
<feature type="compositionally biased region" description="Basic residues" evidence="16">
    <location>
        <begin position="1510"/>
        <end position="1522"/>
    </location>
</feature>
<feature type="compositionally biased region" description="Basic residues" evidence="16">
    <location>
        <begin position="1727"/>
        <end position="1747"/>
    </location>
</feature>
<feature type="region of interest" description="Disordered" evidence="16">
    <location>
        <begin position="1118"/>
        <end position="1142"/>
    </location>
</feature>
<dbReference type="Proteomes" id="UP000078541">
    <property type="component" value="Unassembled WGS sequence"/>
</dbReference>
<dbReference type="GO" id="GO:0032259">
    <property type="term" value="P:methylation"/>
    <property type="evidence" value="ECO:0007669"/>
    <property type="project" value="UniProtKB-KW"/>
</dbReference>
<comment type="catalytic activity">
    <reaction evidence="13">
        <text>N(6)-methyl-L-lysyl(20)-[histone H4] + S-adenosyl-L-methionine = N(6),N(6)-dimethyl-L-lysyl(20)-[histone H4] + S-adenosyl-L-homocysteine + H(+)</text>
        <dbReference type="Rhea" id="RHEA:60348"/>
        <dbReference type="Rhea" id="RHEA-COMP:15555"/>
        <dbReference type="Rhea" id="RHEA-COMP:15556"/>
        <dbReference type="ChEBI" id="CHEBI:15378"/>
        <dbReference type="ChEBI" id="CHEBI:57856"/>
        <dbReference type="ChEBI" id="CHEBI:59789"/>
        <dbReference type="ChEBI" id="CHEBI:61929"/>
        <dbReference type="ChEBI" id="CHEBI:61976"/>
        <dbReference type="EC" id="2.1.1.362"/>
    </reaction>
</comment>
<feature type="compositionally biased region" description="Basic residues" evidence="16">
    <location>
        <begin position="1118"/>
        <end position="1131"/>
    </location>
</feature>
<evidence type="ECO:0000259" key="17">
    <source>
        <dbReference type="PROSITE" id="PS50280"/>
    </source>
</evidence>
<feature type="compositionally biased region" description="Acidic residues" evidence="16">
    <location>
        <begin position="1345"/>
        <end position="1354"/>
    </location>
</feature>
<evidence type="ECO:0000256" key="4">
    <source>
        <dbReference type="ARBA" id="ARBA00022454"/>
    </source>
</evidence>
<feature type="compositionally biased region" description="Basic and acidic residues" evidence="16">
    <location>
        <begin position="1286"/>
        <end position="1305"/>
    </location>
</feature>
<dbReference type="EC" id="2.1.1.362" evidence="3"/>
<keyword evidence="7 18" id="KW-0808">Transferase</keyword>
<gene>
    <name evidence="18" type="ORF">ALC56_06180</name>
</gene>
<dbReference type="InterPro" id="IPR025790">
    <property type="entry name" value="Suv4-20_animal"/>
</dbReference>
<evidence type="ECO:0000256" key="12">
    <source>
        <dbReference type="ARBA" id="ARBA00023242"/>
    </source>
</evidence>
<dbReference type="InterPro" id="IPR044426">
    <property type="entry name" value="Suv4-20_SET"/>
</dbReference>
<feature type="compositionally biased region" description="Polar residues" evidence="16">
    <location>
        <begin position="1307"/>
        <end position="1319"/>
    </location>
</feature>
<feature type="region of interest" description="Disordered" evidence="16">
    <location>
        <begin position="1726"/>
        <end position="1761"/>
    </location>
</feature>
<keyword evidence="9" id="KW-0156">Chromatin regulator</keyword>
<evidence type="ECO:0000256" key="16">
    <source>
        <dbReference type="SAM" id="MobiDB-lite"/>
    </source>
</evidence>
<feature type="region of interest" description="Disordered" evidence="16">
    <location>
        <begin position="1266"/>
        <end position="1356"/>
    </location>
</feature>
<keyword evidence="10" id="KW-0805">Transcription regulation</keyword>
<dbReference type="STRING" id="34720.A0A195FG74"/>
<feature type="region of interest" description="Disordered" evidence="16">
    <location>
        <begin position="1606"/>
        <end position="1675"/>
    </location>
</feature>
<evidence type="ECO:0000256" key="7">
    <source>
        <dbReference type="ARBA" id="ARBA00022679"/>
    </source>
</evidence>
<feature type="region of interest" description="Disordered" evidence="16">
    <location>
        <begin position="1471"/>
        <end position="1490"/>
    </location>
</feature>
<dbReference type="PANTHER" id="PTHR12977:SF4">
    <property type="entry name" value="HISTONE-LYSINE N-METHYLTRANSFERASE KMT5B"/>
    <property type="match status" value="1"/>
</dbReference>
<dbReference type="Pfam" id="PF00856">
    <property type="entry name" value="SET"/>
    <property type="match status" value="1"/>
</dbReference>
<comment type="subcellular location">
    <subcellularLocation>
        <location evidence="2">Chromosome</location>
    </subcellularLocation>
    <subcellularLocation>
        <location evidence="1">Nucleus</location>
    </subcellularLocation>
</comment>
<name>A0A195FG74_9HYME</name>
<accession>A0A195FG74</accession>
<dbReference type="GO" id="GO:0005634">
    <property type="term" value="C:nucleus"/>
    <property type="evidence" value="ECO:0007669"/>
    <property type="project" value="UniProtKB-SubCell"/>
</dbReference>
<evidence type="ECO:0000256" key="11">
    <source>
        <dbReference type="ARBA" id="ARBA00023163"/>
    </source>
</evidence>
<keyword evidence="11" id="KW-0804">Transcription</keyword>
<dbReference type="PROSITE" id="PS51570">
    <property type="entry name" value="SAM_MT43_SUVAR420_2"/>
    <property type="match status" value="1"/>
</dbReference>
<dbReference type="SMART" id="SM00317">
    <property type="entry name" value="SET"/>
    <property type="match status" value="1"/>
</dbReference>
<feature type="compositionally biased region" description="Polar residues" evidence="16">
    <location>
        <begin position="1644"/>
        <end position="1670"/>
    </location>
</feature>
<sequence>MSVLMQRLGRLRSVYSMLLRGSDNSNFVHWMYGALPKHKYSTSTVARIDSEKILGVHASTPDIGNKNENENSGPEKIRENVYGHNFFMNSWKYKKLVMRPSTTYAYVTNKEALKILEQDWNLMTNAEIVSAVKKLSYNFSYNNEEKIELLQYMEAFSKLKIEKLTNDELMTIMRHLVLFNYMKHCNFYINLCKLIDKECMKRFFKLSLPIEQTLYLCDIIYQMTHGINRYFSQYMWYSIRKIGNKPQKLSPQQLVQVLFFLNVHRKPPMNMYEFEYHLEQCKDELSINELGIAALGFFKTSTRIQSADFLNYIIQRSIAEINEMHSVSIGSIIKLVRYSINLTQLKSLLDLLKALTPYEPHYTLSSLTHIAQACGRIAVYNEELMDRIITRLNKELKIARLKDFERLLYSFVILDIDSSNSVYQNVIEELRTTWNTTRQFEIQKYPSIAARILGYLATKSIFPLDLIRYIMAPEFVSKTFCGGNYYSISREYLVLDYSLRIEVPEYDGPFLKPTIKSSLEKKYLNPYLESNLSSTKANMLFSDVLATCQELFNNKTDISIIRPLPYFITQDIVLCLNEQNQLMPSKKYFSQFEETDIKRVDKEKSNNVRWIALVIGHHGLLVRNCQNRPTGALATKMRQLSIIGYKPVMISYMTWDTQSPQEKCTYIKKIIVHNGRENDRVARAERESQCRRMVVDYCLSIQASATAVRKQERRLGGTVGAKMQPNSGGGCGMTPKELSDNDDLATSLVLDPYLGFTTHKMNIRYRPLKANKEELRKIICEFIQTQNYEKAYKKLMGGDWGARLPHTKSKQQQINLENHIKRYLRVFDKDSGFAIEPCYRYSLEGQKGAKICATKKWMKHDKISCLVGCIAELSEKEEAALLHPGKNDFSVMFSCRKNCAQLWLGPAAYINHDCRANCKFVATGRDTACVKVLRDIEVGEEITCFYGEDFFGDGNCYCECETCERRGTGTFASQKPGEEMSSGYRLRETDNRINRTKHRQQPLNRNKQQADTALTERNAVLVGNAAVAPQSLSMKELRRKGLTKYDAELLIAQGCRFSDINQQQPAINNGENMLQTRAHPSAIATSVTRSLRNKQMCKFDGNTGDGNAIKNTQSLRASRLHKRTESKKGKVNMKPPSLCLSNPAVKDTEVADIGHRKEDSDREPVHKENLYSRLQKHHLPNASEMDRGFHMEQTRQRIVTEELNDACPLRLMEIEDAGDGDLMEDDRGIPDLTAEVSSETVDNVNSSSYKKGHYSTNACDSIRLSSTSQAHVQQRLHTAESNPEDTNYRSRDYHFSSPMRHKESENAPCSTIEQANCINKRSKSHGKELSSMDEQDNRKTPNEESPYEFEDDESPSPLIEENKIVEFCGLNSDGIIEAEADTENVLKCYNNTVSNQEGKQDVVTKSDTYVASVEPGVRSEMAMLCATEMNSRINIIEENNAMIFSNVQITNYNSDLMSHMNLEDNRNSALVKKSTSRISKSSRKLQKRLSNAKSKFGILAEGVQDDSKSHSKGKSKNKSTKSQRRDRQRSATAEIGEADDDSGIQGDIYEFSEKESNLEDIGILSIIRRGKHESRHASSSSIVVSPVQEMQCNDEYNKAEPPVLIPEEPWPPTVAQSEHSVESNSGVQSRENCDVEGSLERLTSYENNSSTRKSSTTPSECQWRTSNPSNCRVCPVTPERTSGRLKLTLRMKRSPVLDDIVESGTSGLSEDSYEPEYEVLRVEGLERRKRRKKHKSRDRERRHKKSRVLNLDPPPPPMKRLRLILGNETRTIDLTHS</sequence>
<dbReference type="PANTHER" id="PTHR12977">
    <property type="entry name" value="SUPPRESSOR OF VARIEGATION 4-20-RELATED"/>
    <property type="match status" value="1"/>
</dbReference>
<feature type="compositionally biased region" description="Polar residues" evidence="16">
    <location>
        <begin position="1614"/>
        <end position="1630"/>
    </location>
</feature>
<evidence type="ECO:0000256" key="2">
    <source>
        <dbReference type="ARBA" id="ARBA00004286"/>
    </source>
</evidence>
<dbReference type="InterPro" id="IPR039977">
    <property type="entry name" value="Suv4-20/Set9"/>
</dbReference>
<evidence type="ECO:0000256" key="3">
    <source>
        <dbReference type="ARBA" id="ARBA00012188"/>
    </source>
</evidence>
<dbReference type="FunFam" id="1.10.10.1700:FF:000001">
    <property type="entry name" value="Histone-lysine N-methyltransferase"/>
    <property type="match status" value="1"/>
</dbReference>
<dbReference type="PROSITE" id="PS50280">
    <property type="entry name" value="SET"/>
    <property type="match status" value="1"/>
</dbReference>
<keyword evidence="6 18" id="KW-0489">Methyltransferase</keyword>
<evidence type="ECO:0000256" key="8">
    <source>
        <dbReference type="ARBA" id="ARBA00022691"/>
    </source>
</evidence>
<keyword evidence="8" id="KW-0949">S-adenosyl-L-methionine</keyword>
<keyword evidence="19" id="KW-1185">Reference proteome</keyword>
<dbReference type="FunFam" id="2.170.270.10:FF:000006">
    <property type="entry name" value="Histone-lysine N-methyltransferase"/>
    <property type="match status" value="1"/>
</dbReference>
<dbReference type="GO" id="GO:0140941">
    <property type="term" value="F:histone H4K20me methyltransferase activity"/>
    <property type="evidence" value="ECO:0007669"/>
    <property type="project" value="UniProtKB-EC"/>
</dbReference>
<evidence type="ECO:0000313" key="19">
    <source>
        <dbReference type="Proteomes" id="UP000078541"/>
    </source>
</evidence>
<comment type="catalytic activity">
    <reaction evidence="14">
        <text>N(6),N(6)-dimethyl-L-lysyl(20)-[histone H4] + S-adenosyl-L-methionine = N(6),N(6),N(6)-trimethyl-L-lysyl(20)-[histone H4] + S-adenosyl-L-homocysteine + H(+)</text>
        <dbReference type="Rhea" id="RHEA:61992"/>
        <dbReference type="Rhea" id="RHEA-COMP:15556"/>
        <dbReference type="Rhea" id="RHEA-COMP:15998"/>
        <dbReference type="ChEBI" id="CHEBI:15378"/>
        <dbReference type="ChEBI" id="CHEBI:57856"/>
        <dbReference type="ChEBI" id="CHEBI:59789"/>
        <dbReference type="ChEBI" id="CHEBI:61961"/>
        <dbReference type="ChEBI" id="CHEBI:61976"/>
    </reaction>
</comment>
<evidence type="ECO:0000256" key="15">
    <source>
        <dbReference type="ARBA" id="ARBA00071597"/>
    </source>
</evidence>
<feature type="region of interest" description="Disordered" evidence="16">
    <location>
        <begin position="1500"/>
        <end position="1545"/>
    </location>
</feature>
<dbReference type="Gene3D" id="1.10.10.1700">
    <property type="entry name" value="Histone-lysine N-methyltransferase"/>
    <property type="match status" value="1"/>
</dbReference>
<evidence type="ECO:0000256" key="6">
    <source>
        <dbReference type="ARBA" id="ARBA00022603"/>
    </source>
</evidence>
<proteinExistence type="predicted"/>
<dbReference type="InterPro" id="IPR046341">
    <property type="entry name" value="SET_dom_sf"/>
</dbReference>
<dbReference type="EMBL" id="KQ981606">
    <property type="protein sequence ID" value="KYN39685.1"/>
    <property type="molecule type" value="Genomic_DNA"/>
</dbReference>
<evidence type="ECO:0000256" key="9">
    <source>
        <dbReference type="ARBA" id="ARBA00022853"/>
    </source>
</evidence>
<evidence type="ECO:0000256" key="14">
    <source>
        <dbReference type="ARBA" id="ARBA00052814"/>
    </source>
</evidence>
<evidence type="ECO:0000256" key="13">
    <source>
        <dbReference type="ARBA" id="ARBA00051837"/>
    </source>
</evidence>
<organism evidence="18 19">
    <name type="scientific">Trachymyrmex septentrionalis</name>
    <dbReference type="NCBI Taxonomy" id="34720"/>
    <lineage>
        <taxon>Eukaryota</taxon>
        <taxon>Metazoa</taxon>
        <taxon>Ecdysozoa</taxon>
        <taxon>Arthropoda</taxon>
        <taxon>Hexapoda</taxon>
        <taxon>Insecta</taxon>
        <taxon>Pterygota</taxon>
        <taxon>Neoptera</taxon>
        <taxon>Endopterygota</taxon>
        <taxon>Hymenoptera</taxon>
        <taxon>Apocrita</taxon>
        <taxon>Aculeata</taxon>
        <taxon>Formicoidea</taxon>
        <taxon>Formicidae</taxon>
        <taxon>Myrmicinae</taxon>
        <taxon>Trachymyrmex</taxon>
    </lineage>
</organism>
<evidence type="ECO:0000256" key="5">
    <source>
        <dbReference type="ARBA" id="ARBA00022491"/>
    </source>
</evidence>
<feature type="compositionally biased region" description="Polar residues" evidence="16">
    <location>
        <begin position="1266"/>
        <end position="1285"/>
    </location>
</feature>
<keyword evidence="4" id="KW-0158">Chromosome</keyword>
<dbReference type="InterPro" id="IPR041938">
    <property type="entry name" value="Hist-Lys_N-MTase_N"/>
</dbReference>
<evidence type="ECO:0000256" key="1">
    <source>
        <dbReference type="ARBA" id="ARBA00004123"/>
    </source>
</evidence>
<protein>
    <recommendedName>
        <fullName evidence="15">Histone-lysine N-methyltransferase Suv4-20</fullName>
        <ecNumber evidence="3">2.1.1.362</ecNumber>
    </recommendedName>
</protein>
<dbReference type="Gene3D" id="2.170.270.10">
    <property type="entry name" value="SET domain"/>
    <property type="match status" value="1"/>
</dbReference>
<dbReference type="CDD" id="cd19186">
    <property type="entry name" value="SET_Suv4-20"/>
    <property type="match status" value="1"/>
</dbReference>
<keyword evidence="12" id="KW-0539">Nucleus</keyword>
<dbReference type="SUPFAM" id="SSF82199">
    <property type="entry name" value="SET domain"/>
    <property type="match status" value="1"/>
</dbReference>
<dbReference type="GO" id="GO:0005694">
    <property type="term" value="C:chromosome"/>
    <property type="evidence" value="ECO:0007669"/>
    <property type="project" value="UniProtKB-SubCell"/>
</dbReference>
<feature type="compositionally biased region" description="Basic and acidic residues" evidence="16">
    <location>
        <begin position="1325"/>
        <end position="1342"/>
    </location>
</feature>
<evidence type="ECO:0000313" key="18">
    <source>
        <dbReference type="EMBL" id="KYN39685.1"/>
    </source>
</evidence>
<evidence type="ECO:0000256" key="10">
    <source>
        <dbReference type="ARBA" id="ARBA00023015"/>
    </source>
</evidence>
<keyword evidence="5" id="KW-0678">Repressor</keyword>
<feature type="domain" description="SET" evidence="17">
    <location>
        <begin position="836"/>
        <end position="947"/>
    </location>
</feature>
<reference evidence="18 19" key="1">
    <citation type="submission" date="2016-03" db="EMBL/GenBank/DDBJ databases">
        <title>Trachymyrmex septentrionalis WGS genome.</title>
        <authorList>
            <person name="Nygaard S."/>
            <person name="Hu H."/>
            <person name="Boomsma J."/>
            <person name="Zhang G."/>
        </authorList>
    </citation>
    <scope>NUCLEOTIDE SEQUENCE [LARGE SCALE GENOMIC DNA]</scope>
    <source>
        <strain evidence="18">Tsep2-gDNA-1</strain>
        <tissue evidence="18">Whole body</tissue>
    </source>
</reference>